<keyword evidence="2" id="KW-1185">Reference proteome</keyword>
<evidence type="ECO:0000313" key="2">
    <source>
        <dbReference type="Proteomes" id="UP000029713"/>
    </source>
</evidence>
<sequence length="187" mass="19459">MGMRATASSERDGVVVADRRGGHWRVSCHRAGVLPSPATPPDSGAVGRLLLPWAAAPEAPPALPRASWVLGRSARWQGPGAPGASEDPLRDEAVALRDALAVTGGGPAALGLVMWARRAWQTGQRERTHPWLVQLCSADGADRRATWAVAGPEAAQAAVADVAGAVGAGRLPEPVGARLLDVRDDRR</sequence>
<comment type="caution">
    <text evidence="1">The sequence shown here is derived from an EMBL/GenBank/DDBJ whole genome shotgun (WGS) entry which is preliminary data.</text>
</comment>
<dbReference type="Proteomes" id="UP000029713">
    <property type="component" value="Unassembled WGS sequence"/>
</dbReference>
<reference evidence="1 2" key="1">
    <citation type="submission" date="2014-07" db="EMBL/GenBank/DDBJ databases">
        <title>Biosystematic studies on Modestobacter strains isolated from extreme hyper-arid desert soil and from historic building.</title>
        <authorList>
            <person name="Bukarasam K."/>
            <person name="Bull A."/>
            <person name="Girard G."/>
            <person name="van Wezel G."/>
            <person name="Goodfellow M."/>
        </authorList>
    </citation>
    <scope>NUCLEOTIDE SEQUENCE [LARGE SCALE GENOMIC DNA]</scope>
    <source>
        <strain evidence="1 2">KNN45-2b</strain>
    </source>
</reference>
<proteinExistence type="predicted"/>
<dbReference type="EMBL" id="JPMX01000091">
    <property type="protein sequence ID" value="KGH45163.1"/>
    <property type="molecule type" value="Genomic_DNA"/>
</dbReference>
<protein>
    <submittedName>
        <fullName evidence="1">Uncharacterized protein</fullName>
    </submittedName>
</protein>
<evidence type="ECO:0000313" key="1">
    <source>
        <dbReference type="EMBL" id="KGH45163.1"/>
    </source>
</evidence>
<gene>
    <name evidence="1" type="ORF">IN07_19705</name>
</gene>
<organism evidence="1 2">
    <name type="scientific">Modestobacter caceresii</name>
    <dbReference type="NCBI Taxonomy" id="1522368"/>
    <lineage>
        <taxon>Bacteria</taxon>
        <taxon>Bacillati</taxon>
        <taxon>Actinomycetota</taxon>
        <taxon>Actinomycetes</taxon>
        <taxon>Geodermatophilales</taxon>
        <taxon>Geodermatophilaceae</taxon>
        <taxon>Modestobacter</taxon>
    </lineage>
</organism>
<dbReference type="AlphaFoldDB" id="A0A098Y2N5"/>
<accession>A0A098Y2N5</accession>
<name>A0A098Y2N5_9ACTN</name>